<name>A0A2Y9QQC2_TRIMA</name>
<dbReference type="GO" id="GO:0005654">
    <property type="term" value="C:nucleoplasm"/>
    <property type="evidence" value="ECO:0007669"/>
    <property type="project" value="TreeGrafter"/>
</dbReference>
<dbReference type="PANTHER" id="PTHR23068">
    <property type="entry name" value="DNA CYTOSINE-5- -METHYLTRANSFERASE 3-RELATED"/>
    <property type="match status" value="1"/>
</dbReference>
<feature type="region of interest" description="Disordered" evidence="3">
    <location>
        <begin position="209"/>
        <end position="230"/>
    </location>
</feature>
<dbReference type="CTD" id="170394"/>
<feature type="region of interest" description="Disordered" evidence="3">
    <location>
        <begin position="252"/>
        <end position="313"/>
    </location>
</feature>
<evidence type="ECO:0000259" key="4">
    <source>
        <dbReference type="PROSITE" id="PS50812"/>
    </source>
</evidence>
<feature type="compositionally biased region" description="Low complexity" evidence="3">
    <location>
        <begin position="289"/>
        <end position="298"/>
    </location>
</feature>
<organism evidence="5 6">
    <name type="scientific">Trichechus manatus latirostris</name>
    <name type="common">Florida manatee</name>
    <dbReference type="NCBI Taxonomy" id="127582"/>
    <lineage>
        <taxon>Eukaryota</taxon>
        <taxon>Metazoa</taxon>
        <taxon>Chordata</taxon>
        <taxon>Craniata</taxon>
        <taxon>Vertebrata</taxon>
        <taxon>Euteleostomi</taxon>
        <taxon>Mammalia</taxon>
        <taxon>Eutheria</taxon>
        <taxon>Afrotheria</taxon>
        <taxon>Sirenia</taxon>
        <taxon>Trichechidae</taxon>
        <taxon>Trichechus</taxon>
    </lineage>
</organism>
<dbReference type="Pfam" id="PF00855">
    <property type="entry name" value="PWWP"/>
    <property type="match status" value="1"/>
</dbReference>
<dbReference type="GeneID" id="101359015"/>
<feature type="compositionally biased region" description="Low complexity" evidence="3">
    <location>
        <begin position="501"/>
        <end position="526"/>
    </location>
</feature>
<accession>A0A2Y9QQC2</accession>
<dbReference type="CDD" id="cd20153">
    <property type="entry name" value="PWWP_PWWP2B"/>
    <property type="match status" value="1"/>
</dbReference>
<feature type="compositionally biased region" description="Basic and acidic residues" evidence="3">
    <location>
        <begin position="359"/>
        <end position="370"/>
    </location>
</feature>
<dbReference type="RefSeq" id="XP_023585655.1">
    <property type="nucleotide sequence ID" value="XM_023729887.1"/>
</dbReference>
<feature type="compositionally biased region" description="Basic residues" evidence="3">
    <location>
        <begin position="216"/>
        <end position="225"/>
    </location>
</feature>
<dbReference type="STRING" id="127582.A0A2Y9QQC2"/>
<keyword evidence="2" id="KW-0804">Transcription</keyword>
<evidence type="ECO:0000256" key="3">
    <source>
        <dbReference type="SAM" id="MobiDB-lite"/>
    </source>
</evidence>
<feature type="compositionally biased region" description="Basic and acidic residues" evidence="3">
    <location>
        <begin position="278"/>
        <end position="288"/>
    </location>
</feature>
<reference evidence="6" key="1">
    <citation type="submission" date="2025-08" db="UniProtKB">
        <authorList>
            <consortium name="RefSeq"/>
        </authorList>
    </citation>
    <scope>IDENTIFICATION</scope>
</reference>
<feature type="compositionally biased region" description="Pro residues" evidence="3">
    <location>
        <begin position="157"/>
        <end position="188"/>
    </location>
</feature>
<dbReference type="SUPFAM" id="SSF63748">
    <property type="entry name" value="Tudor/PWWP/MBT"/>
    <property type="match status" value="1"/>
</dbReference>
<proteinExistence type="predicted"/>
<feature type="region of interest" description="Disordered" evidence="3">
    <location>
        <begin position="343"/>
        <end position="532"/>
    </location>
</feature>
<dbReference type="FunCoup" id="A0A2Y9QQC2">
    <property type="interactions" value="1599"/>
</dbReference>
<dbReference type="Proteomes" id="UP000248480">
    <property type="component" value="Unplaced"/>
</dbReference>
<gene>
    <name evidence="6" type="primary">PWWP2B</name>
</gene>
<sequence>MAWVIGFRREVWRPPGASGWDAGLLVPLSDEGGPCCLSPNYKVHGFAQDARRARTHSRGIVCVCLKVQKSCLALWATLPLSQRGEGRAGLGWAEGGREGWLLSAVLILWFLSPAPRSGLLGLPPPTPLPKAQDPPASSHHGWAPEEEDRKVTQLETDPPPPHSGDGPPKLPPPLVPPPPAGSLPPYPPYFEGAPFPQPLWLRHTYGQWVPQPPPRAIKRTRRRLSRNQAPGRLILSTIRLRPRRVLCEKCQSTLSPEQARPGQPAAPSAPRRRLGSGPDREPRKHEAPDAAVATSAPARRGKREEERAPGELVARSPVITISYSTPQGTGEVVKIPSRVHGSLEPFCPPQVPLGGSQDPEARDAEPRAGGDRPPATPTASIPKLKLTRPAPPGLDAPPPKIRLKPHRPGAGEQEPVYRAELVEVLNGHSASPPAPFANGSSHDRLVDMSSGSSGEEDDFKRFPRGKPGRDGLAFLVNYPPRKADSASESVCSSDSLDESKSSSSEVTSADACELSPGDGVPVPSSSKDTRPAVPRLTVRLHTQSVSTCVTEDGRTVAVGDIVWGKIHGFPWWPARVLDINLSQKEHGEPSWQEAKVSWFGSPTTSFLPLSKLAPFSEFFKLRFNRKKKGMYRKAITEAANAARHVAPEIRELLTQFET</sequence>
<evidence type="ECO:0000313" key="6">
    <source>
        <dbReference type="RefSeq" id="XP_023585655.1"/>
    </source>
</evidence>
<feature type="compositionally biased region" description="Pro residues" evidence="3">
    <location>
        <begin position="389"/>
        <end position="400"/>
    </location>
</feature>
<evidence type="ECO:0000313" key="5">
    <source>
        <dbReference type="Proteomes" id="UP000248480"/>
    </source>
</evidence>
<evidence type="ECO:0000256" key="1">
    <source>
        <dbReference type="ARBA" id="ARBA00023015"/>
    </source>
</evidence>
<dbReference type="InterPro" id="IPR050390">
    <property type="entry name" value="C5-Methyltransferase"/>
</dbReference>
<evidence type="ECO:0000256" key="2">
    <source>
        <dbReference type="ARBA" id="ARBA00023163"/>
    </source>
</evidence>
<dbReference type="FunFam" id="2.30.30.140:FF:000036">
    <property type="entry name" value="PWWP domain-containing protein 2A"/>
    <property type="match status" value="1"/>
</dbReference>
<dbReference type="InParanoid" id="A0A2Y9QQC2"/>
<dbReference type="Gene3D" id="2.30.30.140">
    <property type="match status" value="1"/>
</dbReference>
<dbReference type="AlphaFoldDB" id="A0A2Y9QQC2"/>
<dbReference type="InterPro" id="IPR000313">
    <property type="entry name" value="PWWP_dom"/>
</dbReference>
<feature type="domain" description="PWWP" evidence="4">
    <location>
        <begin position="558"/>
        <end position="618"/>
    </location>
</feature>
<protein>
    <submittedName>
        <fullName evidence="6">PWWP domain-containing protein 2B</fullName>
    </submittedName>
</protein>
<feature type="region of interest" description="Disordered" evidence="3">
    <location>
        <begin position="122"/>
        <end position="189"/>
    </location>
</feature>
<keyword evidence="5" id="KW-1185">Reference proteome</keyword>
<dbReference type="SMART" id="SM00293">
    <property type="entry name" value="PWWP"/>
    <property type="match status" value="1"/>
</dbReference>
<dbReference type="KEGG" id="tmu:101359015"/>
<keyword evidence="1" id="KW-0805">Transcription regulation</keyword>
<dbReference type="PANTHER" id="PTHR23068:SF6">
    <property type="entry name" value="PWWP DOMAIN-CONTAINING PROTEIN 2B"/>
    <property type="match status" value="1"/>
</dbReference>
<dbReference type="PROSITE" id="PS50812">
    <property type="entry name" value="PWWP"/>
    <property type="match status" value="1"/>
</dbReference>